<evidence type="ECO:0000313" key="3">
    <source>
        <dbReference type="Proteomes" id="UP000026960"/>
    </source>
</evidence>
<dbReference type="STRING" id="65489.A0A0D3HHK2"/>
<accession>A0A0D3HHK2</accession>
<sequence length="183" mass="19268">MASLLRRHPNPLPAAGVPAHLIRRFSTLPDVDHPPLPTSTPTPPPPPHRPRRGQPSPHPLHRCHRALPPQRLPAPPRLPPALLPRCVPSPAPPPTRPRRLAPLRPPRLRAASPGLLARAISLFSSPDDTLRAFSDSAPAARSNVSSPRSSVLAASTTSSPPSPPRSPPSASSPAAPPTTCSGE</sequence>
<evidence type="ECO:0000313" key="2">
    <source>
        <dbReference type="EnsemblPlants" id="OBART11G01340.1"/>
    </source>
</evidence>
<reference evidence="2" key="1">
    <citation type="journal article" date="2009" name="Rice">
        <title>De Novo Next Generation Sequencing of Plant Genomes.</title>
        <authorList>
            <person name="Rounsley S."/>
            <person name="Marri P.R."/>
            <person name="Yu Y."/>
            <person name="He R."/>
            <person name="Sisneros N."/>
            <person name="Goicoechea J.L."/>
            <person name="Lee S.J."/>
            <person name="Angelova A."/>
            <person name="Kudrna D."/>
            <person name="Luo M."/>
            <person name="Affourtit J."/>
            <person name="Desany B."/>
            <person name="Knight J."/>
            <person name="Niazi F."/>
            <person name="Egholm M."/>
            <person name="Wing R.A."/>
        </authorList>
    </citation>
    <scope>NUCLEOTIDE SEQUENCE [LARGE SCALE GENOMIC DNA]</scope>
    <source>
        <strain evidence="2">cv. IRGC 105608</strain>
    </source>
</reference>
<organism evidence="2">
    <name type="scientific">Oryza barthii</name>
    <dbReference type="NCBI Taxonomy" id="65489"/>
    <lineage>
        <taxon>Eukaryota</taxon>
        <taxon>Viridiplantae</taxon>
        <taxon>Streptophyta</taxon>
        <taxon>Embryophyta</taxon>
        <taxon>Tracheophyta</taxon>
        <taxon>Spermatophyta</taxon>
        <taxon>Magnoliopsida</taxon>
        <taxon>Liliopsida</taxon>
        <taxon>Poales</taxon>
        <taxon>Poaceae</taxon>
        <taxon>BOP clade</taxon>
        <taxon>Oryzoideae</taxon>
        <taxon>Oryzeae</taxon>
        <taxon>Oryzinae</taxon>
        <taxon>Oryza</taxon>
    </lineage>
</organism>
<dbReference type="HOGENOM" id="CLU_1477314_0_0_1"/>
<evidence type="ECO:0000256" key="1">
    <source>
        <dbReference type="SAM" id="MobiDB-lite"/>
    </source>
</evidence>
<feature type="compositionally biased region" description="Low complexity" evidence="1">
    <location>
        <begin position="168"/>
        <end position="183"/>
    </location>
</feature>
<feature type="region of interest" description="Disordered" evidence="1">
    <location>
        <begin position="23"/>
        <end position="107"/>
    </location>
</feature>
<dbReference type="PRINTS" id="PR01217">
    <property type="entry name" value="PRICHEXTENSN"/>
</dbReference>
<feature type="region of interest" description="Disordered" evidence="1">
    <location>
        <begin position="134"/>
        <end position="183"/>
    </location>
</feature>
<reference evidence="2" key="2">
    <citation type="submission" date="2015-03" db="UniProtKB">
        <authorList>
            <consortium name="EnsemblPlants"/>
        </authorList>
    </citation>
    <scope>IDENTIFICATION</scope>
</reference>
<feature type="compositionally biased region" description="Pro residues" evidence="1">
    <location>
        <begin position="70"/>
        <end position="95"/>
    </location>
</feature>
<proteinExistence type="predicted"/>
<name>A0A0D3HHK2_9ORYZ</name>
<feature type="compositionally biased region" description="Pro residues" evidence="1">
    <location>
        <begin position="34"/>
        <end position="47"/>
    </location>
</feature>
<dbReference type="Proteomes" id="UP000026960">
    <property type="component" value="Chromosome 11"/>
</dbReference>
<protein>
    <submittedName>
        <fullName evidence="2">Uncharacterized protein</fullName>
    </submittedName>
</protein>
<dbReference type="PaxDb" id="65489-OBART11G01340.1"/>
<keyword evidence="3" id="KW-1185">Reference proteome</keyword>
<dbReference type="AlphaFoldDB" id="A0A0D3HHK2"/>
<dbReference type="EnsemblPlants" id="OBART11G01340.1">
    <property type="protein sequence ID" value="OBART11G01340.1"/>
    <property type="gene ID" value="OBART11G01340"/>
</dbReference>
<dbReference type="Gramene" id="OBART11G01340.1">
    <property type="protein sequence ID" value="OBART11G01340.1"/>
    <property type="gene ID" value="OBART11G01340"/>
</dbReference>